<keyword evidence="2" id="KW-1185">Reference proteome</keyword>
<accession>A0A4Z2IKV4</accession>
<name>A0A4Z2IKV4_9TELE</name>
<organism evidence="1 2">
    <name type="scientific">Liparis tanakae</name>
    <name type="common">Tanaka's snailfish</name>
    <dbReference type="NCBI Taxonomy" id="230148"/>
    <lineage>
        <taxon>Eukaryota</taxon>
        <taxon>Metazoa</taxon>
        <taxon>Chordata</taxon>
        <taxon>Craniata</taxon>
        <taxon>Vertebrata</taxon>
        <taxon>Euteleostomi</taxon>
        <taxon>Actinopterygii</taxon>
        <taxon>Neopterygii</taxon>
        <taxon>Teleostei</taxon>
        <taxon>Neoteleostei</taxon>
        <taxon>Acanthomorphata</taxon>
        <taxon>Eupercaria</taxon>
        <taxon>Perciformes</taxon>
        <taxon>Cottioidei</taxon>
        <taxon>Cottales</taxon>
        <taxon>Liparidae</taxon>
        <taxon>Liparis</taxon>
    </lineage>
</organism>
<proteinExistence type="predicted"/>
<evidence type="ECO:0000313" key="2">
    <source>
        <dbReference type="Proteomes" id="UP000314294"/>
    </source>
</evidence>
<gene>
    <name evidence="1" type="ORF">EYF80_011619</name>
</gene>
<dbReference type="AlphaFoldDB" id="A0A4Z2IKV4"/>
<dbReference type="EMBL" id="SRLO01000076">
    <property type="protein sequence ID" value="TNN78114.1"/>
    <property type="molecule type" value="Genomic_DNA"/>
</dbReference>
<evidence type="ECO:0000313" key="1">
    <source>
        <dbReference type="EMBL" id="TNN78114.1"/>
    </source>
</evidence>
<comment type="caution">
    <text evidence="1">The sequence shown here is derived from an EMBL/GenBank/DDBJ whole genome shotgun (WGS) entry which is preliminary data.</text>
</comment>
<sequence>MAPRQVDETGWMFGWEVEEGAAVGVKLAVSPEAVWSLPPSSLYTPWVSSGSQSGEPLLQLTEEWQEWVDDFLYFHILICSILSTVSDIDVTIDCSPRGSSKRVSSITRWSVGSLVPQISLPVMMT</sequence>
<protein>
    <submittedName>
        <fullName evidence="1">Uncharacterized protein</fullName>
    </submittedName>
</protein>
<reference evidence="1 2" key="1">
    <citation type="submission" date="2019-03" db="EMBL/GenBank/DDBJ databases">
        <title>First draft genome of Liparis tanakae, snailfish: a comprehensive survey of snailfish specific genes.</title>
        <authorList>
            <person name="Kim W."/>
            <person name="Song I."/>
            <person name="Jeong J.-H."/>
            <person name="Kim D."/>
            <person name="Kim S."/>
            <person name="Ryu S."/>
            <person name="Song J.Y."/>
            <person name="Lee S.K."/>
        </authorList>
    </citation>
    <scope>NUCLEOTIDE SEQUENCE [LARGE SCALE GENOMIC DNA]</scope>
    <source>
        <tissue evidence="1">Muscle</tissue>
    </source>
</reference>
<dbReference type="Proteomes" id="UP000314294">
    <property type="component" value="Unassembled WGS sequence"/>
</dbReference>